<feature type="transmembrane region" description="Helical" evidence="3">
    <location>
        <begin position="15"/>
        <end position="32"/>
    </location>
</feature>
<dbReference type="PANTHER" id="PTHR10281:SF106">
    <property type="entry name" value="IP06960P-RELATED"/>
    <property type="match status" value="1"/>
</dbReference>
<keyword evidence="5" id="KW-0675">Receptor</keyword>
<dbReference type="Pfam" id="PF00173">
    <property type="entry name" value="Cyt-b5"/>
    <property type="match status" value="1"/>
</dbReference>
<dbReference type="PANTHER" id="PTHR10281">
    <property type="entry name" value="MEMBRANE-ASSOCIATED PROGESTERONE RECEPTOR COMPONENT-RELATED"/>
    <property type="match status" value="1"/>
</dbReference>
<evidence type="ECO:0000256" key="3">
    <source>
        <dbReference type="SAM" id="Phobius"/>
    </source>
</evidence>
<dbReference type="InterPro" id="IPR036400">
    <property type="entry name" value="Cyt_B5-like_heme/steroid_sf"/>
</dbReference>
<proteinExistence type="inferred from homology"/>
<dbReference type="STRING" id="66420.A0A194PJ68"/>
<keyword evidence="3" id="KW-0812">Transmembrane</keyword>
<dbReference type="SMART" id="SM01117">
    <property type="entry name" value="Cyt-b5"/>
    <property type="match status" value="1"/>
</dbReference>
<dbReference type="AlphaFoldDB" id="A0A194PJ68"/>
<evidence type="ECO:0000259" key="4">
    <source>
        <dbReference type="SMART" id="SM01117"/>
    </source>
</evidence>
<keyword evidence="6" id="KW-1185">Reference proteome</keyword>
<evidence type="ECO:0000256" key="1">
    <source>
        <dbReference type="ARBA" id="ARBA00038357"/>
    </source>
</evidence>
<protein>
    <submittedName>
        <fullName evidence="5">Membrane-associated progesterone receptor component 2</fullName>
    </submittedName>
</protein>
<dbReference type="Gene3D" id="3.10.120.10">
    <property type="entry name" value="Cytochrome b5-like heme/steroid binding domain"/>
    <property type="match status" value="1"/>
</dbReference>
<keyword evidence="3" id="KW-1133">Transmembrane helix</keyword>
<feature type="domain" description="Cytochrome b5 heme-binding" evidence="4">
    <location>
        <begin position="60"/>
        <end position="157"/>
    </location>
</feature>
<gene>
    <name evidence="5" type="ORF">RR46_14634</name>
</gene>
<sequence length="177" mass="19734">MTSKEEAPSTFWDELTSPLNLVLVGVILYLIYKILKSHFQSEDDTPAPPPQRMKKLRKDLTTPELKKYDGTGPDGRVLLAVNGVIFDVTRGKRFYGPGGPYSAFAGRDATRGLATGSVSAEDKEWDDVSDLNADEIASATEWEGQFREKYDIVGRLLKPGETPNKYSDDETEDKKDQ</sequence>
<dbReference type="SUPFAM" id="SSF55856">
    <property type="entry name" value="Cytochrome b5-like heme/steroid binding domain"/>
    <property type="match status" value="1"/>
</dbReference>
<dbReference type="GO" id="GO:0005783">
    <property type="term" value="C:endoplasmic reticulum"/>
    <property type="evidence" value="ECO:0007669"/>
    <property type="project" value="TreeGrafter"/>
</dbReference>
<organism evidence="5 6">
    <name type="scientific">Papilio xuthus</name>
    <name type="common">Asian swallowtail butterfly</name>
    <dbReference type="NCBI Taxonomy" id="66420"/>
    <lineage>
        <taxon>Eukaryota</taxon>
        <taxon>Metazoa</taxon>
        <taxon>Ecdysozoa</taxon>
        <taxon>Arthropoda</taxon>
        <taxon>Hexapoda</taxon>
        <taxon>Insecta</taxon>
        <taxon>Pterygota</taxon>
        <taxon>Neoptera</taxon>
        <taxon>Endopterygota</taxon>
        <taxon>Lepidoptera</taxon>
        <taxon>Glossata</taxon>
        <taxon>Ditrysia</taxon>
        <taxon>Papilionoidea</taxon>
        <taxon>Papilionidae</taxon>
        <taxon>Papilioninae</taxon>
        <taxon>Papilio</taxon>
    </lineage>
</organism>
<dbReference type="InterPro" id="IPR050577">
    <property type="entry name" value="MAPR/NEUFC/NENF-like"/>
</dbReference>
<dbReference type="InterPro" id="IPR001199">
    <property type="entry name" value="Cyt_B5-like_heme/steroid-bd"/>
</dbReference>
<comment type="similarity">
    <text evidence="1">Belongs to the cytochrome b5 family. MAPR subfamily.</text>
</comment>
<feature type="compositionally biased region" description="Basic and acidic residues" evidence="2">
    <location>
        <begin position="166"/>
        <end position="177"/>
    </location>
</feature>
<dbReference type="FunFam" id="3.10.120.10:FF:000003">
    <property type="entry name" value="membrane-associated progesterone receptor component 1"/>
    <property type="match status" value="1"/>
</dbReference>
<dbReference type="Proteomes" id="UP000053268">
    <property type="component" value="Unassembled WGS sequence"/>
</dbReference>
<accession>A0A194PJ68</accession>
<name>A0A194PJ68_PAPXU</name>
<evidence type="ECO:0000313" key="5">
    <source>
        <dbReference type="EMBL" id="KPI91130.1"/>
    </source>
</evidence>
<evidence type="ECO:0000313" key="6">
    <source>
        <dbReference type="Proteomes" id="UP000053268"/>
    </source>
</evidence>
<keyword evidence="3" id="KW-0472">Membrane</keyword>
<dbReference type="EMBL" id="KQ459606">
    <property type="protein sequence ID" value="KPI91130.1"/>
    <property type="molecule type" value="Genomic_DNA"/>
</dbReference>
<feature type="region of interest" description="Disordered" evidence="2">
    <location>
        <begin position="157"/>
        <end position="177"/>
    </location>
</feature>
<evidence type="ECO:0000256" key="2">
    <source>
        <dbReference type="SAM" id="MobiDB-lite"/>
    </source>
</evidence>
<reference evidence="5 6" key="1">
    <citation type="journal article" date="2015" name="Nat. Commun.">
        <title>Outbred genome sequencing and CRISPR/Cas9 gene editing in butterflies.</title>
        <authorList>
            <person name="Li X."/>
            <person name="Fan D."/>
            <person name="Zhang W."/>
            <person name="Liu G."/>
            <person name="Zhang L."/>
            <person name="Zhao L."/>
            <person name="Fang X."/>
            <person name="Chen L."/>
            <person name="Dong Y."/>
            <person name="Chen Y."/>
            <person name="Ding Y."/>
            <person name="Zhao R."/>
            <person name="Feng M."/>
            <person name="Zhu Y."/>
            <person name="Feng Y."/>
            <person name="Jiang X."/>
            <person name="Zhu D."/>
            <person name="Xiang H."/>
            <person name="Feng X."/>
            <person name="Li S."/>
            <person name="Wang J."/>
            <person name="Zhang G."/>
            <person name="Kronforst M.R."/>
            <person name="Wang W."/>
        </authorList>
    </citation>
    <scope>NUCLEOTIDE SEQUENCE [LARGE SCALE GENOMIC DNA]</scope>
    <source>
        <strain evidence="5">Ya'a_city_454_Px</strain>
        <tissue evidence="5">Whole body</tissue>
    </source>
</reference>
<dbReference type="GO" id="GO:0016020">
    <property type="term" value="C:membrane"/>
    <property type="evidence" value="ECO:0007669"/>
    <property type="project" value="TreeGrafter"/>
</dbReference>